<proteinExistence type="predicted"/>
<dbReference type="EMBL" id="OU892284">
    <property type="protein sequence ID" value="CAG9772470.1"/>
    <property type="molecule type" value="Genomic_DNA"/>
</dbReference>
<dbReference type="OrthoDB" id="47801at2759"/>
<reference evidence="1" key="1">
    <citation type="submission" date="2022-01" db="EMBL/GenBank/DDBJ databases">
        <authorList>
            <person name="King R."/>
        </authorList>
    </citation>
    <scope>NUCLEOTIDE SEQUENCE</scope>
</reference>
<keyword evidence="2" id="KW-1185">Reference proteome</keyword>
<organism evidence="1 2">
    <name type="scientific">Ceutorhynchus assimilis</name>
    <name type="common">cabbage seed weevil</name>
    <dbReference type="NCBI Taxonomy" id="467358"/>
    <lineage>
        <taxon>Eukaryota</taxon>
        <taxon>Metazoa</taxon>
        <taxon>Ecdysozoa</taxon>
        <taxon>Arthropoda</taxon>
        <taxon>Hexapoda</taxon>
        <taxon>Insecta</taxon>
        <taxon>Pterygota</taxon>
        <taxon>Neoptera</taxon>
        <taxon>Endopterygota</taxon>
        <taxon>Coleoptera</taxon>
        <taxon>Polyphaga</taxon>
        <taxon>Cucujiformia</taxon>
        <taxon>Curculionidae</taxon>
        <taxon>Ceutorhynchinae</taxon>
        <taxon>Ceutorhynchus</taxon>
    </lineage>
</organism>
<accession>A0A9N9MYD2</accession>
<evidence type="ECO:0000313" key="1">
    <source>
        <dbReference type="EMBL" id="CAG9772470.1"/>
    </source>
</evidence>
<dbReference type="Proteomes" id="UP001152799">
    <property type="component" value="Chromosome 8"/>
</dbReference>
<gene>
    <name evidence="1" type="ORF">CEUTPL_LOCUS12881</name>
</gene>
<name>A0A9N9MYD2_9CUCU</name>
<protein>
    <submittedName>
        <fullName evidence="1">Uncharacterized protein</fullName>
    </submittedName>
</protein>
<dbReference type="AlphaFoldDB" id="A0A9N9MYD2"/>
<sequence length="120" mass="13267">MDYAELISRIGGNQTFSVCTKATETIITPPNCTPLPSVPTTPDVSFSILSPLKPKKTQALLPTIPSGEEFPASEWYSMVDEAPASHHFYNSKYEPGNSQKFLKTVMKEYKLLQDSLPSNV</sequence>
<evidence type="ECO:0000313" key="2">
    <source>
        <dbReference type="Proteomes" id="UP001152799"/>
    </source>
</evidence>